<proteinExistence type="predicted"/>
<sequence length="54" mass="6587">MVYKIPLGRVMYVIGWELRALLRNLASSRCLKSVEQFFFYLIRLWIFYIPFVIL</sequence>
<evidence type="ECO:0000313" key="1">
    <source>
        <dbReference type="EMBL" id="KAF5794848.1"/>
    </source>
</evidence>
<keyword evidence="2" id="KW-1185">Reference proteome</keyword>
<dbReference type="Proteomes" id="UP000215914">
    <property type="component" value="Unassembled WGS sequence"/>
</dbReference>
<gene>
    <name evidence="1" type="ORF">HanXRQr2_Chr08g0332801</name>
</gene>
<evidence type="ECO:0000313" key="2">
    <source>
        <dbReference type="Proteomes" id="UP000215914"/>
    </source>
</evidence>
<dbReference type="EMBL" id="MNCJ02000323">
    <property type="protein sequence ID" value="KAF5794848.1"/>
    <property type="molecule type" value="Genomic_DNA"/>
</dbReference>
<dbReference type="AlphaFoldDB" id="A0A9K3IDL2"/>
<protein>
    <submittedName>
        <fullName evidence="1">Uncharacterized protein</fullName>
    </submittedName>
</protein>
<reference evidence="1" key="1">
    <citation type="journal article" date="2017" name="Nature">
        <title>The sunflower genome provides insights into oil metabolism, flowering and Asterid evolution.</title>
        <authorList>
            <person name="Badouin H."/>
            <person name="Gouzy J."/>
            <person name="Grassa C.J."/>
            <person name="Murat F."/>
            <person name="Staton S.E."/>
            <person name="Cottret L."/>
            <person name="Lelandais-Briere C."/>
            <person name="Owens G.L."/>
            <person name="Carrere S."/>
            <person name="Mayjonade B."/>
            <person name="Legrand L."/>
            <person name="Gill N."/>
            <person name="Kane N.C."/>
            <person name="Bowers J.E."/>
            <person name="Hubner S."/>
            <person name="Bellec A."/>
            <person name="Berard A."/>
            <person name="Berges H."/>
            <person name="Blanchet N."/>
            <person name="Boniface M.C."/>
            <person name="Brunel D."/>
            <person name="Catrice O."/>
            <person name="Chaidir N."/>
            <person name="Claudel C."/>
            <person name="Donnadieu C."/>
            <person name="Faraut T."/>
            <person name="Fievet G."/>
            <person name="Helmstetter N."/>
            <person name="King M."/>
            <person name="Knapp S.J."/>
            <person name="Lai Z."/>
            <person name="Le Paslier M.C."/>
            <person name="Lippi Y."/>
            <person name="Lorenzon L."/>
            <person name="Mandel J.R."/>
            <person name="Marage G."/>
            <person name="Marchand G."/>
            <person name="Marquand E."/>
            <person name="Bret-Mestries E."/>
            <person name="Morien E."/>
            <person name="Nambeesan S."/>
            <person name="Nguyen T."/>
            <person name="Pegot-Espagnet P."/>
            <person name="Pouilly N."/>
            <person name="Raftis F."/>
            <person name="Sallet E."/>
            <person name="Schiex T."/>
            <person name="Thomas J."/>
            <person name="Vandecasteele C."/>
            <person name="Vares D."/>
            <person name="Vear F."/>
            <person name="Vautrin S."/>
            <person name="Crespi M."/>
            <person name="Mangin B."/>
            <person name="Burke J.M."/>
            <person name="Salse J."/>
            <person name="Munos S."/>
            <person name="Vincourt P."/>
            <person name="Rieseberg L.H."/>
            <person name="Langlade N.B."/>
        </authorList>
    </citation>
    <scope>NUCLEOTIDE SEQUENCE</scope>
    <source>
        <tissue evidence="1">Leaves</tissue>
    </source>
</reference>
<name>A0A9K3IDL2_HELAN</name>
<dbReference type="Gramene" id="mRNA:HanXRQr2_Chr08g0332801">
    <property type="protein sequence ID" value="mRNA:HanXRQr2_Chr08g0332801"/>
    <property type="gene ID" value="HanXRQr2_Chr08g0332801"/>
</dbReference>
<comment type="caution">
    <text evidence="1">The sequence shown here is derived from an EMBL/GenBank/DDBJ whole genome shotgun (WGS) entry which is preliminary data.</text>
</comment>
<accession>A0A9K3IDL2</accession>
<organism evidence="1 2">
    <name type="scientific">Helianthus annuus</name>
    <name type="common">Common sunflower</name>
    <dbReference type="NCBI Taxonomy" id="4232"/>
    <lineage>
        <taxon>Eukaryota</taxon>
        <taxon>Viridiplantae</taxon>
        <taxon>Streptophyta</taxon>
        <taxon>Embryophyta</taxon>
        <taxon>Tracheophyta</taxon>
        <taxon>Spermatophyta</taxon>
        <taxon>Magnoliopsida</taxon>
        <taxon>eudicotyledons</taxon>
        <taxon>Gunneridae</taxon>
        <taxon>Pentapetalae</taxon>
        <taxon>asterids</taxon>
        <taxon>campanulids</taxon>
        <taxon>Asterales</taxon>
        <taxon>Asteraceae</taxon>
        <taxon>Asteroideae</taxon>
        <taxon>Heliantheae alliance</taxon>
        <taxon>Heliantheae</taxon>
        <taxon>Helianthus</taxon>
    </lineage>
</organism>
<reference evidence="1" key="2">
    <citation type="submission" date="2020-06" db="EMBL/GenBank/DDBJ databases">
        <title>Helianthus annuus Genome sequencing and assembly Release 2.</title>
        <authorList>
            <person name="Gouzy J."/>
            <person name="Langlade N."/>
            <person name="Munos S."/>
        </authorList>
    </citation>
    <scope>NUCLEOTIDE SEQUENCE</scope>
    <source>
        <tissue evidence="1">Leaves</tissue>
    </source>
</reference>